<feature type="region of interest" description="Disordered" evidence="1">
    <location>
        <begin position="31"/>
        <end position="56"/>
    </location>
</feature>
<organism evidence="3 4">
    <name type="scientific">Paenibacillus alvei</name>
    <name type="common">Bacillus alvei</name>
    <dbReference type="NCBI Taxonomy" id="44250"/>
    <lineage>
        <taxon>Bacteria</taxon>
        <taxon>Bacillati</taxon>
        <taxon>Bacillota</taxon>
        <taxon>Bacilli</taxon>
        <taxon>Bacillales</taxon>
        <taxon>Paenibacillaceae</taxon>
        <taxon>Paenibacillus</taxon>
    </lineage>
</organism>
<evidence type="ECO:0000256" key="1">
    <source>
        <dbReference type="SAM" id="MobiDB-lite"/>
    </source>
</evidence>
<sequence length="259" mass="29032">MKSKSFLITMCAVLAMSMSISQVVTAKEAKETKEASAANGASTKKKESQKKEDAKQNGELIIKDGELYATYSSKDNSINFSFRTITGETYEELLKQAVQYKAPKFTKPAFLPEGYKFIKSEITPPYPDFSSEAYRVLLDQMKKEAKGKKEYQKKLNWKEAGEAGVMYTKDSDFIFLTVTRIQPLTIEKSPAAPVGGKLEKVSVSGLDAFYTTGSNALYSNVLMWQVKEKKLEYRISTNKQSPLTKEELIQIAESWNAAN</sequence>
<dbReference type="RefSeq" id="WP_051249900.1">
    <property type="nucleotide sequence ID" value="NZ_JAMDLY010000016.1"/>
</dbReference>
<gene>
    <name evidence="3" type="ORF">M5X04_21230</name>
</gene>
<evidence type="ECO:0008006" key="5">
    <source>
        <dbReference type="Google" id="ProtNLM"/>
    </source>
</evidence>
<feature type="chain" id="PRO_5045371744" description="DUF4367 domain-containing protein" evidence="2">
    <location>
        <begin position="27"/>
        <end position="259"/>
    </location>
</feature>
<feature type="signal peptide" evidence="2">
    <location>
        <begin position="1"/>
        <end position="26"/>
    </location>
</feature>
<protein>
    <recommendedName>
        <fullName evidence="5">DUF4367 domain-containing protein</fullName>
    </recommendedName>
</protein>
<name>A0ABT4EDL0_PAEAL</name>
<keyword evidence="4" id="KW-1185">Reference proteome</keyword>
<accession>A0ABT4EDL0</accession>
<dbReference type="EMBL" id="JAMDLY010000016">
    <property type="protein sequence ID" value="MCY9531834.1"/>
    <property type="molecule type" value="Genomic_DNA"/>
</dbReference>
<evidence type="ECO:0000256" key="2">
    <source>
        <dbReference type="SAM" id="SignalP"/>
    </source>
</evidence>
<comment type="caution">
    <text evidence="3">The sequence shown here is derived from an EMBL/GenBank/DDBJ whole genome shotgun (WGS) entry which is preliminary data.</text>
</comment>
<dbReference type="Proteomes" id="UP001527090">
    <property type="component" value="Unassembled WGS sequence"/>
</dbReference>
<evidence type="ECO:0000313" key="4">
    <source>
        <dbReference type="Proteomes" id="UP001527090"/>
    </source>
</evidence>
<feature type="compositionally biased region" description="Basic and acidic residues" evidence="1">
    <location>
        <begin position="44"/>
        <end position="56"/>
    </location>
</feature>
<evidence type="ECO:0000313" key="3">
    <source>
        <dbReference type="EMBL" id="MCY9531834.1"/>
    </source>
</evidence>
<keyword evidence="2" id="KW-0732">Signal</keyword>
<reference evidence="3 4" key="1">
    <citation type="submission" date="2022-05" db="EMBL/GenBank/DDBJ databases">
        <title>Genome Sequencing of Bee-Associated Microbes.</title>
        <authorList>
            <person name="Dunlap C."/>
        </authorList>
    </citation>
    <scope>NUCLEOTIDE SEQUENCE [LARGE SCALE GENOMIC DNA]</scope>
    <source>
        <strain evidence="3 4">NRRL NRS-750</strain>
    </source>
</reference>
<proteinExistence type="predicted"/>